<reference evidence="6 8" key="1">
    <citation type="submission" date="2017-05" db="EMBL/GenBank/DDBJ databases">
        <title>Comparative genomics and methylome analysis of the gut commensal Bifidobacterium breve.</title>
        <authorList>
            <person name="Bottacini F."/>
            <person name="Morrissey R."/>
            <person name="Roberts R.J."/>
            <person name="James K."/>
            <person name="van Breen J."/>
            <person name="Egan M."/>
            <person name="Lambert J."/>
            <person name="van Limpt K."/>
            <person name="Stanton C."/>
            <person name="Knol J."/>
            <person name="O' Connell Motherway M."/>
            <person name="van Sinderen D."/>
        </authorList>
    </citation>
    <scope>NUCLEOTIDE SEQUENCE [LARGE SCALE GENOMIC DNA]</scope>
    <source>
        <strain evidence="6 8">215W447a</strain>
    </source>
</reference>
<evidence type="ECO:0000313" key="6">
    <source>
        <dbReference type="EMBL" id="AUE02552.1"/>
    </source>
</evidence>
<dbReference type="Gene3D" id="3.40.50.300">
    <property type="entry name" value="P-loop containing nucleotide triphosphate hydrolases"/>
    <property type="match status" value="1"/>
</dbReference>
<dbReference type="GO" id="GO:0005524">
    <property type="term" value="F:ATP binding"/>
    <property type="evidence" value="ECO:0007669"/>
    <property type="project" value="UniProtKB-KW"/>
</dbReference>
<dbReference type="PANTHER" id="PTHR43776">
    <property type="entry name" value="TRANSPORT ATP-BINDING PROTEIN"/>
    <property type="match status" value="1"/>
</dbReference>
<dbReference type="AlphaFoldDB" id="A0A2N6TUY7"/>
<dbReference type="SUPFAM" id="SSF52540">
    <property type="entry name" value="P-loop containing nucleoside triphosphate hydrolases"/>
    <property type="match status" value="1"/>
</dbReference>
<evidence type="ECO:0000313" key="8">
    <source>
        <dbReference type="Proteomes" id="UP000232491"/>
    </source>
</evidence>
<protein>
    <submittedName>
        <fullName evidence="6">ATP-binding protein of ABC transporter system for peptides</fullName>
    </submittedName>
    <submittedName>
        <fullName evidence="7">Dipeptide/oligopeptide/nickel ABC transporter ATP-binding protein</fullName>
    </submittedName>
</protein>
<comment type="similarity">
    <text evidence="1">Belongs to the ABC transporter superfamily.</text>
</comment>
<keyword evidence="2" id="KW-0813">Transport</keyword>
<evidence type="ECO:0000256" key="1">
    <source>
        <dbReference type="ARBA" id="ARBA00005417"/>
    </source>
</evidence>
<dbReference type="InterPro" id="IPR050319">
    <property type="entry name" value="ABC_transp_ATP-bind"/>
</dbReference>
<dbReference type="InterPro" id="IPR003439">
    <property type="entry name" value="ABC_transporter-like_ATP-bd"/>
</dbReference>
<reference evidence="7" key="2">
    <citation type="submission" date="2021-10" db="EMBL/GenBank/DDBJ databases">
        <title>Collection of gut derived symbiotic bacterial strains cultured from healthy donors.</title>
        <authorList>
            <person name="Lin H."/>
            <person name="Littmann E."/>
            <person name="Claire K."/>
            <person name="Pamer E."/>
        </authorList>
    </citation>
    <scope>NUCLEOTIDE SEQUENCE</scope>
    <source>
        <strain evidence="7">MSK.23.105</strain>
    </source>
</reference>
<dbReference type="GO" id="GO:0055085">
    <property type="term" value="P:transmembrane transport"/>
    <property type="evidence" value="ECO:0007669"/>
    <property type="project" value="UniProtKB-ARBA"/>
</dbReference>
<dbReference type="GO" id="GO:0016887">
    <property type="term" value="F:ATP hydrolysis activity"/>
    <property type="evidence" value="ECO:0007669"/>
    <property type="project" value="InterPro"/>
</dbReference>
<dbReference type="RefSeq" id="WP_052829129.1">
    <property type="nucleotide sequence ID" value="NZ_BCXS01000046.1"/>
</dbReference>
<dbReference type="PANTHER" id="PTHR43776:SF7">
    <property type="entry name" value="D,D-DIPEPTIDE TRANSPORT ATP-BINDING PROTEIN DDPF-RELATED"/>
    <property type="match status" value="1"/>
</dbReference>
<dbReference type="EMBL" id="CP021558">
    <property type="protein sequence ID" value="AUE02552.1"/>
    <property type="molecule type" value="Genomic_DNA"/>
</dbReference>
<keyword evidence="4 6" id="KW-0067">ATP-binding</keyword>
<name>A0A2N6TUY7_BIFBR</name>
<dbReference type="CDD" id="cd03257">
    <property type="entry name" value="ABC_NikE_OppD_transporters"/>
    <property type="match status" value="1"/>
</dbReference>
<dbReference type="EMBL" id="JAJBPF010000004">
    <property type="protein sequence ID" value="MCB5644266.1"/>
    <property type="molecule type" value="Genomic_DNA"/>
</dbReference>
<feature type="domain" description="ABC transporter" evidence="5">
    <location>
        <begin position="9"/>
        <end position="256"/>
    </location>
</feature>
<gene>
    <name evidence="6" type="ORF">BB215W447A_0522</name>
    <name evidence="7" type="ORF">LIP63_02435</name>
</gene>
<proteinExistence type="inferred from homology"/>
<dbReference type="InterPro" id="IPR003593">
    <property type="entry name" value="AAA+_ATPase"/>
</dbReference>
<keyword evidence="3" id="KW-0547">Nucleotide-binding</keyword>
<dbReference type="Proteomes" id="UP001198148">
    <property type="component" value="Unassembled WGS sequence"/>
</dbReference>
<dbReference type="PROSITE" id="PS00211">
    <property type="entry name" value="ABC_TRANSPORTER_1"/>
    <property type="match status" value="1"/>
</dbReference>
<organism evidence="6 8">
    <name type="scientific">Bifidobacterium breve</name>
    <dbReference type="NCBI Taxonomy" id="1685"/>
    <lineage>
        <taxon>Bacteria</taxon>
        <taxon>Bacillati</taxon>
        <taxon>Actinomycetota</taxon>
        <taxon>Actinomycetes</taxon>
        <taxon>Bifidobacteriales</taxon>
        <taxon>Bifidobacteriaceae</taxon>
        <taxon>Bifidobacterium</taxon>
    </lineage>
</organism>
<dbReference type="InterPro" id="IPR017871">
    <property type="entry name" value="ABC_transporter-like_CS"/>
</dbReference>
<evidence type="ECO:0000256" key="2">
    <source>
        <dbReference type="ARBA" id="ARBA00022448"/>
    </source>
</evidence>
<dbReference type="SMART" id="SM00382">
    <property type="entry name" value="AAA"/>
    <property type="match status" value="1"/>
</dbReference>
<sequence length="261" mass="27987">MSDGNRFLLSAQSINKSFGPRSARRQVLFDVSADVRPGECLAVIGGSGSGKSTLTRIMLGLESADSGTVTYGGQSIAGGRRSSGVQALRRESGLVFQDPFSSLDPRWRVAQSVAEPLVLQRHDLGKAEIAERVAAALTMVGLEPATFLNRYPVDLSGGQAQRVVIARAIINEPKVILADEPMSAIDVAARIQILDTFAAIRETRRETALIMVSHDLGVVQHIADRILVLHDGRVEEEGSTAEVLGSPQSDYTRQLIEAASL</sequence>
<accession>A0A2N6TUY7</accession>
<evidence type="ECO:0000313" key="7">
    <source>
        <dbReference type="EMBL" id="MCB5644266.1"/>
    </source>
</evidence>
<dbReference type="InterPro" id="IPR027417">
    <property type="entry name" value="P-loop_NTPase"/>
</dbReference>
<dbReference type="Pfam" id="PF00005">
    <property type="entry name" value="ABC_tran"/>
    <property type="match status" value="1"/>
</dbReference>
<dbReference type="Proteomes" id="UP000232491">
    <property type="component" value="Chromosome"/>
</dbReference>
<evidence type="ECO:0000259" key="5">
    <source>
        <dbReference type="PROSITE" id="PS50893"/>
    </source>
</evidence>
<evidence type="ECO:0000256" key="3">
    <source>
        <dbReference type="ARBA" id="ARBA00022741"/>
    </source>
</evidence>
<dbReference type="PROSITE" id="PS50893">
    <property type="entry name" value="ABC_TRANSPORTER_2"/>
    <property type="match status" value="1"/>
</dbReference>
<evidence type="ECO:0000256" key="4">
    <source>
        <dbReference type="ARBA" id="ARBA00022840"/>
    </source>
</evidence>